<sequence length="188" mass="20638">MDCQRARGGKRVSRRSEKREGCRDGVVQVQQPGRGRSSGRRCGCGCRCAMSHPTCSAFLSQQRTVCLQRQRPRGERREGSKPAAPYRTAFMAHAVHPCIPADASAHPGQGMPRIQESRRWLRQSSDSGEGHVSRPACGCASIRPSHMGQGIIEAQSKLLTQTRCDDESKDSIPGRLPTSEVKSWTIPS</sequence>
<evidence type="ECO:0000256" key="1">
    <source>
        <dbReference type="SAM" id="MobiDB-lite"/>
    </source>
</evidence>
<gene>
    <name evidence="2" type="ORF">CALCODRAFT_254192</name>
</gene>
<accession>A0A165GM53</accession>
<dbReference type="InParanoid" id="A0A165GM53"/>
<feature type="compositionally biased region" description="Basic and acidic residues" evidence="1">
    <location>
        <begin position="14"/>
        <end position="23"/>
    </location>
</feature>
<evidence type="ECO:0000313" key="2">
    <source>
        <dbReference type="EMBL" id="KZT58239.1"/>
    </source>
</evidence>
<feature type="region of interest" description="Disordered" evidence="1">
    <location>
        <begin position="1"/>
        <end position="23"/>
    </location>
</feature>
<name>A0A165GM53_9BASI</name>
<reference evidence="2 3" key="1">
    <citation type="journal article" date="2016" name="Mol. Biol. Evol.">
        <title>Comparative Genomics of Early-Diverging Mushroom-Forming Fungi Provides Insights into the Origins of Lignocellulose Decay Capabilities.</title>
        <authorList>
            <person name="Nagy L.G."/>
            <person name="Riley R."/>
            <person name="Tritt A."/>
            <person name="Adam C."/>
            <person name="Daum C."/>
            <person name="Floudas D."/>
            <person name="Sun H."/>
            <person name="Yadav J.S."/>
            <person name="Pangilinan J."/>
            <person name="Larsson K.H."/>
            <person name="Matsuura K."/>
            <person name="Barry K."/>
            <person name="Labutti K."/>
            <person name="Kuo R."/>
            <person name="Ohm R.A."/>
            <person name="Bhattacharya S.S."/>
            <person name="Shirouzu T."/>
            <person name="Yoshinaga Y."/>
            <person name="Martin F.M."/>
            <person name="Grigoriev I.V."/>
            <person name="Hibbett D.S."/>
        </authorList>
    </citation>
    <scope>NUCLEOTIDE SEQUENCE [LARGE SCALE GENOMIC DNA]</scope>
    <source>
        <strain evidence="2 3">HHB12733</strain>
    </source>
</reference>
<protein>
    <submittedName>
        <fullName evidence="2">Uncharacterized protein</fullName>
    </submittedName>
</protein>
<dbReference type="Proteomes" id="UP000076842">
    <property type="component" value="Unassembled WGS sequence"/>
</dbReference>
<dbReference type="AlphaFoldDB" id="A0A165GM53"/>
<keyword evidence="3" id="KW-1185">Reference proteome</keyword>
<proteinExistence type="predicted"/>
<feature type="compositionally biased region" description="Basic and acidic residues" evidence="1">
    <location>
        <begin position="163"/>
        <end position="172"/>
    </location>
</feature>
<dbReference type="EMBL" id="KV423953">
    <property type="protein sequence ID" value="KZT58239.1"/>
    <property type="molecule type" value="Genomic_DNA"/>
</dbReference>
<feature type="region of interest" description="Disordered" evidence="1">
    <location>
        <begin position="160"/>
        <end position="188"/>
    </location>
</feature>
<evidence type="ECO:0000313" key="3">
    <source>
        <dbReference type="Proteomes" id="UP000076842"/>
    </source>
</evidence>
<organism evidence="2 3">
    <name type="scientific">Calocera cornea HHB12733</name>
    <dbReference type="NCBI Taxonomy" id="1353952"/>
    <lineage>
        <taxon>Eukaryota</taxon>
        <taxon>Fungi</taxon>
        <taxon>Dikarya</taxon>
        <taxon>Basidiomycota</taxon>
        <taxon>Agaricomycotina</taxon>
        <taxon>Dacrymycetes</taxon>
        <taxon>Dacrymycetales</taxon>
        <taxon>Dacrymycetaceae</taxon>
        <taxon>Calocera</taxon>
    </lineage>
</organism>